<dbReference type="PANTHER" id="PTHR15492">
    <property type="entry name" value="CYCLIN D1-BINDING PROTEIN 1"/>
    <property type="match status" value="1"/>
</dbReference>
<dbReference type="Proteomes" id="UP000183809">
    <property type="component" value="Unassembled WGS sequence"/>
</dbReference>
<dbReference type="Gene3D" id="1.20.1410.10">
    <property type="entry name" value="I/LWEQ domain"/>
    <property type="match status" value="1"/>
</dbReference>
<dbReference type="PANTHER" id="PTHR15492:SF1">
    <property type="entry name" value="CYCLIN-D1-BINDING PROTEIN 1"/>
    <property type="match status" value="1"/>
</dbReference>
<proteinExistence type="predicted"/>
<feature type="compositionally biased region" description="Acidic residues" evidence="1">
    <location>
        <begin position="234"/>
        <end position="258"/>
    </location>
</feature>
<gene>
    <name evidence="3" type="ORF">BKCO1_3300035</name>
</gene>
<evidence type="ECO:0000259" key="2">
    <source>
        <dbReference type="Pfam" id="PF13324"/>
    </source>
</evidence>
<evidence type="ECO:0000313" key="4">
    <source>
        <dbReference type="Proteomes" id="UP000183809"/>
    </source>
</evidence>
<evidence type="ECO:0000313" key="3">
    <source>
        <dbReference type="EMBL" id="OJD33115.1"/>
    </source>
</evidence>
<dbReference type="STRING" id="236234.A0A1J9RKK0"/>
<feature type="region of interest" description="Disordered" evidence="1">
    <location>
        <begin position="232"/>
        <end position="271"/>
    </location>
</feature>
<reference evidence="3 4" key="1">
    <citation type="submission" date="2016-10" db="EMBL/GenBank/DDBJ databases">
        <title>Proteomics and genomics reveal pathogen-plant mechanisms compatible with a hemibiotrophic lifestyle of Diplodia corticola.</title>
        <authorList>
            <person name="Fernandes I."/>
            <person name="De Jonge R."/>
            <person name="Van De Peer Y."/>
            <person name="Devreese B."/>
            <person name="Alves A."/>
            <person name="Esteves A.C."/>
        </authorList>
    </citation>
    <scope>NUCLEOTIDE SEQUENCE [LARGE SCALE GENOMIC DNA]</scope>
    <source>
        <strain evidence="3 4">CBS 112549</strain>
    </source>
</reference>
<dbReference type="GO" id="GO:0005634">
    <property type="term" value="C:nucleus"/>
    <property type="evidence" value="ECO:0007669"/>
    <property type="project" value="TreeGrafter"/>
</dbReference>
<name>A0A1J9RKK0_9PEZI</name>
<dbReference type="RefSeq" id="XP_020129375.1">
    <property type="nucleotide sequence ID" value="XM_020274532.1"/>
</dbReference>
<accession>A0A1J9RKK0</accession>
<feature type="domain" description="Cyclin-D1-binding protein 1-like N-terminal" evidence="2">
    <location>
        <begin position="67"/>
        <end position="234"/>
    </location>
</feature>
<dbReference type="OrthoDB" id="4088536at2759"/>
<protein>
    <recommendedName>
        <fullName evidence="2">Cyclin-D1-binding protein 1-like N-terminal domain-containing protein</fullName>
    </recommendedName>
</protein>
<dbReference type="InterPro" id="IPR026907">
    <property type="entry name" value="GCIP-like"/>
</dbReference>
<organism evidence="3 4">
    <name type="scientific">Diplodia corticola</name>
    <dbReference type="NCBI Taxonomy" id="236234"/>
    <lineage>
        <taxon>Eukaryota</taxon>
        <taxon>Fungi</taxon>
        <taxon>Dikarya</taxon>
        <taxon>Ascomycota</taxon>
        <taxon>Pezizomycotina</taxon>
        <taxon>Dothideomycetes</taxon>
        <taxon>Dothideomycetes incertae sedis</taxon>
        <taxon>Botryosphaeriales</taxon>
        <taxon>Botryosphaeriaceae</taxon>
        <taxon>Diplodia</taxon>
    </lineage>
</organism>
<sequence length="388" mass="40914">MPPNKPSSDLPSLIDLTTSTSTLLTHFHASLAPPPTVTSSSSPHPATTTSTTTPVTPSTPTPLALLADTAALLKAHTTKLSLLLLNDPFTPSAIASVLRDMADRVVPAMMAGAEAVSGQQQQSSFLFPAVVVREVRARVRRIVGAVAEEVGEVRGRAVAEAEAKAKAEGGKGKKGKVEGNGGRGALSSTGLVWEACDALVEVKEKGVVGVVVGQVEGWRGMVVDAVEELKEWGEEGEDEDDDEEDGLDGSGDEDEDDIFGGGGGGDKLGKGNEELRAQLDATLKKVKTITVLYQALVKRRLKTYPAGGSDASAVETLDRLLDILQRIPDSVDDMASAYYDLDGEEAKKAFAKISADAVRASDLVKQSWDGKDDEFTTWAGRFQDAIKA</sequence>
<evidence type="ECO:0000256" key="1">
    <source>
        <dbReference type="SAM" id="MobiDB-lite"/>
    </source>
</evidence>
<dbReference type="GeneID" id="31014793"/>
<dbReference type="Pfam" id="PF13324">
    <property type="entry name" value="GCIP_N"/>
    <property type="match status" value="1"/>
</dbReference>
<dbReference type="EMBL" id="MNUE01000033">
    <property type="protein sequence ID" value="OJD33115.1"/>
    <property type="molecule type" value="Genomic_DNA"/>
</dbReference>
<dbReference type="AlphaFoldDB" id="A0A1J9RKK0"/>
<feature type="region of interest" description="Disordered" evidence="1">
    <location>
        <begin position="30"/>
        <end position="60"/>
    </location>
</feature>
<comment type="caution">
    <text evidence="3">The sequence shown here is derived from an EMBL/GenBank/DDBJ whole genome shotgun (WGS) entry which is preliminary data.</text>
</comment>
<keyword evidence="4" id="KW-1185">Reference proteome</keyword>
<dbReference type="InterPro" id="IPR049317">
    <property type="entry name" value="GCIP-like_N"/>
</dbReference>